<dbReference type="Proteomes" id="UP000562682">
    <property type="component" value="Unassembled WGS sequence"/>
</dbReference>
<evidence type="ECO:0000313" key="1">
    <source>
        <dbReference type="EMBL" id="KAF5671878.1"/>
    </source>
</evidence>
<accession>A0A8H5TM02</accession>
<evidence type="ECO:0000313" key="2">
    <source>
        <dbReference type="Proteomes" id="UP000562682"/>
    </source>
</evidence>
<dbReference type="AlphaFoldDB" id="A0A8H5TM02"/>
<gene>
    <name evidence="1" type="ORF">FDENT_10724</name>
</gene>
<comment type="caution">
    <text evidence="1">The sequence shown here is derived from an EMBL/GenBank/DDBJ whole genome shotgun (WGS) entry which is preliminary data.</text>
</comment>
<organism evidence="1 2">
    <name type="scientific">Fusarium denticulatum</name>
    <dbReference type="NCBI Taxonomy" id="48507"/>
    <lineage>
        <taxon>Eukaryota</taxon>
        <taxon>Fungi</taxon>
        <taxon>Dikarya</taxon>
        <taxon>Ascomycota</taxon>
        <taxon>Pezizomycotina</taxon>
        <taxon>Sordariomycetes</taxon>
        <taxon>Hypocreomycetidae</taxon>
        <taxon>Hypocreales</taxon>
        <taxon>Nectriaceae</taxon>
        <taxon>Fusarium</taxon>
        <taxon>Fusarium fujikuroi species complex</taxon>
    </lineage>
</organism>
<protein>
    <submittedName>
        <fullName evidence="1">Uncharacterized protein</fullName>
    </submittedName>
</protein>
<proteinExistence type="predicted"/>
<keyword evidence="2" id="KW-1185">Reference proteome</keyword>
<name>A0A8H5TM02_9HYPO</name>
<dbReference type="EMBL" id="JAAOAK010000343">
    <property type="protein sequence ID" value="KAF5671878.1"/>
    <property type="molecule type" value="Genomic_DNA"/>
</dbReference>
<reference evidence="1 2" key="1">
    <citation type="submission" date="2020-05" db="EMBL/GenBank/DDBJ databases">
        <title>Identification and distribution of gene clusters putatively required for synthesis of sphingolipid metabolism inhibitors in phylogenetically diverse species of the filamentous fungus Fusarium.</title>
        <authorList>
            <person name="Kim H.-S."/>
            <person name="Busman M."/>
            <person name="Brown D.W."/>
            <person name="Divon H."/>
            <person name="Uhlig S."/>
            <person name="Proctor R.H."/>
        </authorList>
    </citation>
    <scope>NUCLEOTIDE SEQUENCE [LARGE SCALE GENOMIC DNA]</scope>
    <source>
        <strain evidence="1 2">NRRL 25311</strain>
    </source>
</reference>
<sequence length="326" mass="37359">MSLRYEIQAMGQRIEDLVALTKQQSHRVKKVNEQEYEQALNSPSMILFYIDYKQAIKFSVECQRAAFQRRAAFDRNYNRATENDQLEVYALEEKWVKAAINAAGKRLNYLQQYPFAYKDKEAIINHVKAANEVLTRARNGLLQMKRNKDTLYHTMAQPTSQYASRAFEKGNHHALENSTVLAYGLHGVTAADVQKACEIATETYAKKILNWPNGRLEKPEIFKVESHDGQLRDSNDCFERFIDHLHDVFETSPPKDLPVYPHAFVIMDGSCLEKDATAMLVLAHKPEDEWRVGHCHVPIEVELGLAVESLRLGDVTETDVLDQFAD</sequence>